<dbReference type="AlphaFoldDB" id="A0A3M0MGF3"/>
<dbReference type="EMBL" id="QOKZ01000003">
    <property type="protein sequence ID" value="RMC35444.1"/>
    <property type="molecule type" value="Genomic_DNA"/>
</dbReference>
<gene>
    <name evidence="2" type="ORF">C9E81_09420</name>
</gene>
<evidence type="ECO:0000256" key="1">
    <source>
        <dbReference type="SAM" id="MobiDB-lite"/>
    </source>
</evidence>
<evidence type="ECO:0000313" key="2">
    <source>
        <dbReference type="EMBL" id="RMC35444.1"/>
    </source>
</evidence>
<comment type="caution">
    <text evidence="2">The sequence shown here is derived from an EMBL/GenBank/DDBJ whole genome shotgun (WGS) entry which is preliminary data.</text>
</comment>
<keyword evidence="3" id="KW-1185">Reference proteome</keyword>
<feature type="compositionally biased region" description="Basic and acidic residues" evidence="1">
    <location>
        <begin position="89"/>
        <end position="98"/>
    </location>
</feature>
<feature type="region of interest" description="Disordered" evidence="1">
    <location>
        <begin position="78"/>
        <end position="98"/>
    </location>
</feature>
<sequence>MKYDYGILGAQASHVLFKGKRAVGLRYRRDTTGHQARAQGNAGQHGIGTADGLQGVGQSMQDRINFIIDDRPKDKNNFGIGFTATAPYDADRTREEKP</sequence>
<evidence type="ECO:0000313" key="3">
    <source>
        <dbReference type="Proteomes" id="UP000273516"/>
    </source>
</evidence>
<protein>
    <recommendedName>
        <fullName evidence="4">Porin</fullName>
    </recommendedName>
</protein>
<dbReference type="Proteomes" id="UP000273516">
    <property type="component" value="Unassembled WGS sequence"/>
</dbReference>
<dbReference type="RefSeq" id="WP_122112067.1">
    <property type="nucleotide sequence ID" value="NZ_QOKZ01000003.1"/>
</dbReference>
<evidence type="ECO:0008006" key="4">
    <source>
        <dbReference type="Google" id="ProtNLM"/>
    </source>
</evidence>
<accession>A0A3M0MGF3</accession>
<reference evidence="2 3" key="1">
    <citation type="submission" date="2018-07" db="EMBL/GenBank/DDBJ databases">
        <authorList>
            <person name="Zhang Y."/>
            <person name="Wang L."/>
            <person name="Ma S."/>
        </authorList>
    </citation>
    <scope>NUCLEOTIDE SEQUENCE [LARGE SCALE GENOMIC DNA]</scope>
    <source>
        <strain evidence="2 3">4-2</strain>
    </source>
</reference>
<organism evidence="2 3">
    <name type="scientific">Paracoccus alkanivorans</name>
    <dbReference type="NCBI Taxonomy" id="2116655"/>
    <lineage>
        <taxon>Bacteria</taxon>
        <taxon>Pseudomonadati</taxon>
        <taxon>Pseudomonadota</taxon>
        <taxon>Alphaproteobacteria</taxon>
        <taxon>Rhodobacterales</taxon>
        <taxon>Paracoccaceae</taxon>
        <taxon>Paracoccus</taxon>
    </lineage>
</organism>
<proteinExistence type="predicted"/>
<name>A0A3M0MGF3_9RHOB</name>